<evidence type="ECO:0000313" key="1">
    <source>
        <dbReference type="EMBL" id="SCC23586.1"/>
    </source>
</evidence>
<organism evidence="1 2">
    <name type="scientific">Kosakonia oryzendophytica</name>
    <dbReference type="NCBI Taxonomy" id="1005665"/>
    <lineage>
        <taxon>Bacteria</taxon>
        <taxon>Pseudomonadati</taxon>
        <taxon>Pseudomonadota</taxon>
        <taxon>Gammaproteobacteria</taxon>
        <taxon>Enterobacterales</taxon>
        <taxon>Enterobacteriaceae</taxon>
        <taxon>Kosakonia</taxon>
    </lineage>
</organism>
<sequence length="556" mass="62533">MLLLRAKTATIDNITFFADDSDENQFWYMPGDIHLAEREGNPIFTLIKYTGDGADQQGGYINFEVDTSIPESDLKSAFRAYLSKLKVTPPNPLLQQVPYDNGTVNFFVLDAQNANGKLVSAQSPSLFAKNSAIFSAKLTPEQAVILEAAFSEMQAPAAVAYNLTYTGITPALKVEVEGKFENIYQEFDTKFGANIPIPIETPASFWLGFDSVMQKLQQEQKLIIKVTESMPGEEAAKEKEWALEFVKGEILKSFFTASLKPNEDKNTQAKSASDSILDALFASGKSEDGKEGKGGLLPCASLEIKLVRREETKTLNFTYTSSKAITQSAVPQNFIGSKLLRVKKEKPYFREVNVNDPFFQKIKLEVLGPDGFNQYGLKAATVAVKYNNNIYTPDAFTSDNGKWEKEIARSKNTQELFQIDSEFAFKSAAVSGWEGSTSYHPASRSASTMVNLDPTEVLTFNQIRIKPDKKFPWDDYNEVVVELRYQDDEQTIKSKKFTFSEDEPQMQIFKYRCLTEKPWTINYTITYYLLNGKTRLFKGEENPPAIIISPFKEENA</sequence>
<dbReference type="AlphaFoldDB" id="A0A1C4CWW7"/>
<gene>
    <name evidence="1" type="ORF">GA0061071_10968</name>
</gene>
<dbReference type="RefSeq" id="WP_088237466.1">
    <property type="nucleotide sequence ID" value="NZ_FMAY01000009.1"/>
</dbReference>
<dbReference type="Proteomes" id="UP000198975">
    <property type="component" value="Unassembled WGS sequence"/>
</dbReference>
<name>A0A1C4CWW7_9ENTR</name>
<protein>
    <recommendedName>
        <fullName evidence="3">Thiol-activated cytolysin</fullName>
    </recommendedName>
</protein>
<reference evidence="2" key="1">
    <citation type="submission" date="2016-08" db="EMBL/GenBank/DDBJ databases">
        <authorList>
            <person name="Varghese N."/>
            <person name="Submissions Spin"/>
        </authorList>
    </citation>
    <scope>NUCLEOTIDE SEQUENCE [LARGE SCALE GENOMIC DNA]</scope>
    <source>
        <strain evidence="2">REICA_082</strain>
    </source>
</reference>
<evidence type="ECO:0000313" key="2">
    <source>
        <dbReference type="Proteomes" id="UP000198975"/>
    </source>
</evidence>
<proteinExistence type="predicted"/>
<dbReference type="EMBL" id="FMAY01000009">
    <property type="protein sequence ID" value="SCC23586.1"/>
    <property type="molecule type" value="Genomic_DNA"/>
</dbReference>
<keyword evidence="2" id="KW-1185">Reference proteome</keyword>
<evidence type="ECO:0008006" key="3">
    <source>
        <dbReference type="Google" id="ProtNLM"/>
    </source>
</evidence>
<dbReference type="OrthoDB" id="1488714at2"/>
<accession>A0A1C4CWW7</accession>